<dbReference type="InterPro" id="IPR007709">
    <property type="entry name" value="N-FG_amidohydro"/>
</dbReference>
<reference evidence="1" key="1">
    <citation type="submission" date="2018-05" db="EMBL/GenBank/DDBJ databases">
        <authorList>
            <person name="Lanie J.A."/>
            <person name="Ng W.-L."/>
            <person name="Kazmierczak K.M."/>
            <person name="Andrzejewski T.M."/>
            <person name="Davidsen T.M."/>
            <person name="Wayne K.J."/>
            <person name="Tettelin H."/>
            <person name="Glass J.I."/>
            <person name="Rusch D."/>
            <person name="Podicherti R."/>
            <person name="Tsui H.-C.T."/>
            <person name="Winkler M.E."/>
        </authorList>
    </citation>
    <scope>NUCLEOTIDE SEQUENCE</scope>
</reference>
<dbReference type="Pfam" id="PF05013">
    <property type="entry name" value="FGase"/>
    <property type="match status" value="1"/>
</dbReference>
<dbReference type="AlphaFoldDB" id="A0A382IJX6"/>
<sequence length="110" mass="11884">VTSLDQPTSEVVRVRGAESQVLPLVLDSPHSGTDYPPDFDHQADPARLRSAEDTHVHELFEGALDQGAVLVDALFPRSYIDPNRANTDFLPADLTAGDAIKLPFALVPPV</sequence>
<name>A0A382IJX6_9ZZZZ</name>
<proteinExistence type="predicted"/>
<evidence type="ECO:0008006" key="2">
    <source>
        <dbReference type="Google" id="ProtNLM"/>
    </source>
</evidence>
<feature type="non-terminal residue" evidence="1">
    <location>
        <position position="110"/>
    </location>
</feature>
<dbReference type="Gene3D" id="3.40.630.40">
    <property type="entry name" value="Zn-dependent exopeptidases"/>
    <property type="match status" value="1"/>
</dbReference>
<dbReference type="EMBL" id="UINC01067707">
    <property type="protein sequence ID" value="SVB99635.1"/>
    <property type="molecule type" value="Genomic_DNA"/>
</dbReference>
<evidence type="ECO:0000313" key="1">
    <source>
        <dbReference type="EMBL" id="SVB99635.1"/>
    </source>
</evidence>
<organism evidence="1">
    <name type="scientific">marine metagenome</name>
    <dbReference type="NCBI Taxonomy" id="408172"/>
    <lineage>
        <taxon>unclassified sequences</taxon>
        <taxon>metagenomes</taxon>
        <taxon>ecological metagenomes</taxon>
    </lineage>
</organism>
<feature type="non-terminal residue" evidence="1">
    <location>
        <position position="1"/>
    </location>
</feature>
<dbReference type="SUPFAM" id="SSF53187">
    <property type="entry name" value="Zn-dependent exopeptidases"/>
    <property type="match status" value="1"/>
</dbReference>
<accession>A0A382IJX6</accession>
<gene>
    <name evidence="1" type="ORF">METZ01_LOCUS252489</name>
</gene>
<protein>
    <recommendedName>
        <fullName evidence="2">N-formylglutamate amidohydrolase</fullName>
    </recommendedName>
</protein>